<dbReference type="SUPFAM" id="SSF50814">
    <property type="entry name" value="Lipocalins"/>
    <property type="match status" value="1"/>
</dbReference>
<dbReference type="AlphaFoldDB" id="A0AAV2KC90"/>
<evidence type="ECO:0000256" key="1">
    <source>
        <dbReference type="ARBA" id="ARBA00008390"/>
    </source>
</evidence>
<accession>A0AAV2KC90</accession>
<dbReference type="InterPro" id="IPR000463">
    <property type="entry name" value="Fatty_acid-bd"/>
</dbReference>
<protein>
    <submittedName>
        <fullName evidence="2">Uncharacterized protein</fullName>
    </submittedName>
</protein>
<reference evidence="2 3" key="1">
    <citation type="submission" date="2024-04" db="EMBL/GenBank/DDBJ databases">
        <authorList>
            <person name="Waldvogel A.-M."/>
            <person name="Schoenle A."/>
        </authorList>
    </citation>
    <scope>NUCLEOTIDE SEQUENCE [LARGE SCALE GENOMIC DNA]</scope>
</reference>
<evidence type="ECO:0000313" key="2">
    <source>
        <dbReference type="EMBL" id="CAL1585114.1"/>
    </source>
</evidence>
<dbReference type="Gene3D" id="2.40.128.20">
    <property type="match status" value="1"/>
</dbReference>
<dbReference type="GO" id="GO:0008289">
    <property type="term" value="F:lipid binding"/>
    <property type="evidence" value="ECO:0007669"/>
    <property type="project" value="InterPro"/>
</dbReference>
<dbReference type="InterPro" id="IPR031259">
    <property type="entry name" value="ILBP"/>
</dbReference>
<gene>
    <name evidence="2" type="ORF">KC01_LOCUS15359</name>
</gene>
<dbReference type="PRINTS" id="PR00178">
    <property type="entry name" value="FATTYACIDBP"/>
</dbReference>
<dbReference type="EMBL" id="OZ035838">
    <property type="protein sequence ID" value="CAL1585114.1"/>
    <property type="molecule type" value="Genomic_DNA"/>
</dbReference>
<dbReference type="InterPro" id="IPR012674">
    <property type="entry name" value="Calycin"/>
</dbReference>
<organism evidence="2 3">
    <name type="scientific">Knipowitschia caucasica</name>
    <name type="common">Caucasian dwarf goby</name>
    <name type="synonym">Pomatoschistus caucasicus</name>
    <dbReference type="NCBI Taxonomy" id="637954"/>
    <lineage>
        <taxon>Eukaryota</taxon>
        <taxon>Metazoa</taxon>
        <taxon>Chordata</taxon>
        <taxon>Craniata</taxon>
        <taxon>Vertebrata</taxon>
        <taxon>Euteleostomi</taxon>
        <taxon>Actinopterygii</taxon>
        <taxon>Neopterygii</taxon>
        <taxon>Teleostei</taxon>
        <taxon>Neoteleostei</taxon>
        <taxon>Acanthomorphata</taxon>
        <taxon>Gobiaria</taxon>
        <taxon>Gobiiformes</taxon>
        <taxon>Gobioidei</taxon>
        <taxon>Gobiidae</taxon>
        <taxon>Gobiinae</taxon>
        <taxon>Knipowitschia</taxon>
    </lineage>
</organism>
<dbReference type="PANTHER" id="PTHR11955">
    <property type="entry name" value="FATTY ACID BINDING PROTEIN"/>
    <property type="match status" value="1"/>
</dbReference>
<proteinExistence type="inferred from homology"/>
<dbReference type="Pfam" id="PF14651">
    <property type="entry name" value="Lipocalin_7"/>
    <property type="match status" value="1"/>
</dbReference>
<evidence type="ECO:0000313" key="3">
    <source>
        <dbReference type="Proteomes" id="UP001497482"/>
    </source>
</evidence>
<dbReference type="Proteomes" id="UP001497482">
    <property type="component" value="Chromosome 16"/>
</dbReference>
<name>A0AAV2KC90_KNICA</name>
<comment type="similarity">
    <text evidence="1">Belongs to the calycin superfamily. Fatty-acid binding protein (FABP) family.</text>
</comment>
<keyword evidence="3" id="KW-1185">Reference proteome</keyword>
<sequence length="137" mass="15574">MRKRTNIQASDMDFSGTWKVYSEENLENFLKAVGAPEMVVKMRREIKPTIIIEQNGKDFTYTIKTPVRTTVNAFSIGKETEITGLDGRRFKCTVREEDGKLITESDKITSVREIQGEDMVEKVTSGSVTFISKSKRV</sequence>